<dbReference type="Proteomes" id="UP001620626">
    <property type="component" value="Unassembled WGS sequence"/>
</dbReference>
<keyword evidence="5" id="KW-0378">Hydrolase</keyword>
<dbReference type="PANTHER" id="PTHR37984:SF5">
    <property type="entry name" value="PROTEIN NYNRIN-LIKE"/>
    <property type="match status" value="1"/>
</dbReference>
<dbReference type="GO" id="GO:0016787">
    <property type="term" value="F:hydrolase activity"/>
    <property type="evidence" value="ECO:0007669"/>
    <property type="project" value="UniProtKB-KW"/>
</dbReference>
<organism evidence="8 9">
    <name type="scientific">Heterodera trifolii</name>
    <dbReference type="NCBI Taxonomy" id="157864"/>
    <lineage>
        <taxon>Eukaryota</taxon>
        <taxon>Metazoa</taxon>
        <taxon>Ecdysozoa</taxon>
        <taxon>Nematoda</taxon>
        <taxon>Chromadorea</taxon>
        <taxon>Rhabditida</taxon>
        <taxon>Tylenchina</taxon>
        <taxon>Tylenchomorpha</taxon>
        <taxon>Tylenchoidea</taxon>
        <taxon>Heteroderidae</taxon>
        <taxon>Heteroderinae</taxon>
        <taxon>Heterodera</taxon>
    </lineage>
</organism>
<keyword evidence="2" id="KW-0548">Nucleotidyltransferase</keyword>
<evidence type="ECO:0000256" key="1">
    <source>
        <dbReference type="ARBA" id="ARBA00022679"/>
    </source>
</evidence>
<dbReference type="EMBL" id="JBICBT010000832">
    <property type="protein sequence ID" value="KAL3097753.1"/>
    <property type="molecule type" value="Genomic_DNA"/>
</dbReference>
<keyword evidence="9" id="KW-1185">Reference proteome</keyword>
<dbReference type="InterPro" id="IPR043502">
    <property type="entry name" value="DNA/RNA_pol_sf"/>
</dbReference>
<keyword evidence="6" id="KW-0695">RNA-directed DNA polymerase</keyword>
<comment type="caution">
    <text evidence="8">The sequence shown here is derived from an EMBL/GenBank/DDBJ whole genome shotgun (WGS) entry which is preliminary data.</text>
</comment>
<dbReference type="GO" id="GO:0003964">
    <property type="term" value="F:RNA-directed DNA polymerase activity"/>
    <property type="evidence" value="ECO:0007669"/>
    <property type="project" value="UniProtKB-KW"/>
</dbReference>
<evidence type="ECO:0000313" key="8">
    <source>
        <dbReference type="EMBL" id="KAL3097753.1"/>
    </source>
</evidence>
<gene>
    <name evidence="8" type="ORF">niasHT_026849</name>
</gene>
<evidence type="ECO:0000256" key="2">
    <source>
        <dbReference type="ARBA" id="ARBA00022695"/>
    </source>
</evidence>
<dbReference type="InterPro" id="IPR041373">
    <property type="entry name" value="RT_RNaseH"/>
</dbReference>
<feature type="domain" description="Reverse transcriptase RNase H-like" evidence="7">
    <location>
        <begin position="5"/>
        <end position="82"/>
    </location>
</feature>
<dbReference type="SUPFAM" id="SSF56672">
    <property type="entry name" value="DNA/RNA polymerases"/>
    <property type="match status" value="1"/>
</dbReference>
<evidence type="ECO:0000313" key="9">
    <source>
        <dbReference type="Proteomes" id="UP001620626"/>
    </source>
</evidence>
<evidence type="ECO:0000256" key="4">
    <source>
        <dbReference type="ARBA" id="ARBA00022759"/>
    </source>
</evidence>
<sequence>MNCLKIIVAADASKGGIGATISHQFPDKSERVIEHASCTFSAAQQNYSQIEKEALGLVFAVQKFHSMLYGSATTIEQDDDTASDKVMRTKFQRGTTARGHCIGIKRAVVPLADPFPAKVMPDQDSDSTICWRHTKAVGRTKGRSISDSNTDTRNRLTDGFTATRYVFSLATIAEDSN</sequence>
<protein>
    <recommendedName>
        <fullName evidence="7">Reverse transcriptase RNase H-like domain-containing protein</fullName>
    </recommendedName>
</protein>
<evidence type="ECO:0000256" key="3">
    <source>
        <dbReference type="ARBA" id="ARBA00022722"/>
    </source>
</evidence>
<proteinExistence type="predicted"/>
<evidence type="ECO:0000256" key="6">
    <source>
        <dbReference type="ARBA" id="ARBA00022918"/>
    </source>
</evidence>
<name>A0ABD2K4K1_9BILA</name>
<dbReference type="Pfam" id="PF17917">
    <property type="entry name" value="RT_RNaseH"/>
    <property type="match status" value="1"/>
</dbReference>
<evidence type="ECO:0000259" key="7">
    <source>
        <dbReference type="Pfam" id="PF17917"/>
    </source>
</evidence>
<dbReference type="GO" id="GO:0004519">
    <property type="term" value="F:endonuclease activity"/>
    <property type="evidence" value="ECO:0007669"/>
    <property type="project" value="UniProtKB-KW"/>
</dbReference>
<keyword evidence="3" id="KW-0540">Nuclease</keyword>
<accession>A0ABD2K4K1</accession>
<dbReference type="PANTHER" id="PTHR37984">
    <property type="entry name" value="PROTEIN CBG26694"/>
    <property type="match status" value="1"/>
</dbReference>
<evidence type="ECO:0000256" key="5">
    <source>
        <dbReference type="ARBA" id="ARBA00022801"/>
    </source>
</evidence>
<reference evidence="8 9" key="1">
    <citation type="submission" date="2024-10" db="EMBL/GenBank/DDBJ databases">
        <authorList>
            <person name="Kim D."/>
        </authorList>
    </citation>
    <scope>NUCLEOTIDE SEQUENCE [LARGE SCALE GENOMIC DNA]</scope>
    <source>
        <strain evidence="8">BH-2024</strain>
    </source>
</reference>
<dbReference type="InterPro" id="IPR050951">
    <property type="entry name" value="Retrovirus_Pol_polyprotein"/>
</dbReference>
<keyword evidence="4" id="KW-0255">Endonuclease</keyword>
<dbReference type="AlphaFoldDB" id="A0ABD2K4K1"/>
<keyword evidence="1" id="KW-0808">Transferase</keyword>